<comment type="caution">
    <text evidence="1">The sequence shown here is derived from an EMBL/GenBank/DDBJ whole genome shotgun (WGS) entry which is preliminary data.</text>
</comment>
<reference evidence="1" key="1">
    <citation type="submission" date="2021-07" db="EMBL/GenBank/DDBJ databases">
        <title>Roseobacter insulae sp. nov., isolated from a tidal flat.</title>
        <authorList>
            <person name="Park S."/>
            <person name="Yoon J.-H."/>
        </authorList>
    </citation>
    <scope>NUCLEOTIDE SEQUENCE</scope>
    <source>
        <strain evidence="1">YSTF-M11</strain>
    </source>
</reference>
<gene>
    <name evidence="1" type="ORF">KX928_12570</name>
</gene>
<dbReference type="Proteomes" id="UP001138661">
    <property type="component" value="Unassembled WGS sequence"/>
</dbReference>
<dbReference type="EMBL" id="JAHXDN010000003">
    <property type="protein sequence ID" value="MBW4708618.1"/>
    <property type="molecule type" value="Genomic_DNA"/>
</dbReference>
<proteinExistence type="predicted"/>
<keyword evidence="2" id="KW-1185">Reference proteome</keyword>
<evidence type="ECO:0000313" key="2">
    <source>
        <dbReference type="Proteomes" id="UP001138661"/>
    </source>
</evidence>
<dbReference type="AlphaFoldDB" id="A0A9X1FVW4"/>
<accession>A0A9X1FVW4</accession>
<dbReference type="RefSeq" id="WP_219502839.1">
    <property type="nucleotide sequence ID" value="NZ_JAHXDN010000003.1"/>
</dbReference>
<sequence>MPVSFPMSIAEFLDALPVKSVEFDLPEAVQTSRTAGGEILPEDIGTRLWQGEVMLGRLLPYEALDAQALIDLMRGAGASFLAYHTRFPHPRQDPTGSIIAGASPQIAALDGGDARLISLKGLTPGYALTRGDYLSFTYGSNPLRYGLHRVQETQVLADGAGTTPLFEVIPPLEPGAVIDAAVTLGRAHCKAVIVPDSVQTGRQSKFLRDGMSFKFMQTLR</sequence>
<name>A0A9X1FVW4_9RHOB</name>
<evidence type="ECO:0000313" key="1">
    <source>
        <dbReference type="EMBL" id="MBW4708618.1"/>
    </source>
</evidence>
<protein>
    <submittedName>
        <fullName evidence="1">Uncharacterized protein</fullName>
    </submittedName>
</protein>
<organism evidence="1 2">
    <name type="scientific">Roseobacter insulae</name>
    <dbReference type="NCBI Taxonomy" id="2859783"/>
    <lineage>
        <taxon>Bacteria</taxon>
        <taxon>Pseudomonadati</taxon>
        <taxon>Pseudomonadota</taxon>
        <taxon>Alphaproteobacteria</taxon>
        <taxon>Rhodobacterales</taxon>
        <taxon>Roseobacteraceae</taxon>
        <taxon>Roseobacter</taxon>
    </lineage>
</organism>